<evidence type="ECO:0000313" key="2">
    <source>
        <dbReference type="Proteomes" id="UP000011607"/>
    </source>
</evidence>
<evidence type="ECO:0008006" key="3">
    <source>
        <dbReference type="Google" id="ProtNLM"/>
    </source>
</evidence>
<dbReference type="SUPFAM" id="SSF55486">
    <property type="entry name" value="Metalloproteases ('zincins'), catalytic domain"/>
    <property type="match status" value="1"/>
</dbReference>
<dbReference type="Gene3D" id="3.40.390.10">
    <property type="entry name" value="Collagenase (Catalytic Domain)"/>
    <property type="match status" value="1"/>
</dbReference>
<gene>
    <name evidence="1" type="ORF">C446_13219</name>
</gene>
<comment type="caution">
    <text evidence="1">The sequence shown here is derived from an EMBL/GenBank/DDBJ whole genome shotgun (WGS) entry which is preliminary data.</text>
</comment>
<dbReference type="AlphaFoldDB" id="M0LSP4"/>
<dbReference type="EMBL" id="AOMA01000128">
    <property type="protein sequence ID" value="EMA35120.1"/>
    <property type="molecule type" value="Genomic_DNA"/>
</dbReference>
<dbReference type="PATRIC" id="fig|1227454.3.peg.2715"/>
<sequence>MTVSVGAYAYATRDPLDRLAVRVWFSEQAATYDGVRARIREYLERFLDRDLPYWSLELSFGGVVPVSIEDGAHVTARGEWPLRLAGGLVDASDLDPVADVNLLVTDGDMIEAPTGYGLPHVASVGGAKHIAALEPLEELLAIATREGTWDEDGPDDERSIVPLTTRARTMQVLLHEIGHAVGLDHDHGVAFRSGSAVVATPMLSTYAFSSSYDGDRSACGSVYPETAGRDRGISLSFSDCARQRLEEYAGGVVPRLDSCCSRLPE</sequence>
<dbReference type="InterPro" id="IPR024079">
    <property type="entry name" value="MetalloPept_cat_dom_sf"/>
</dbReference>
<protein>
    <recommendedName>
        <fullName evidence="3">Peptidase M10A and M12B matrixin and adamalysin</fullName>
    </recommendedName>
</protein>
<dbReference type="Proteomes" id="UP000011607">
    <property type="component" value="Unassembled WGS sequence"/>
</dbReference>
<keyword evidence="2" id="KW-1185">Reference proteome</keyword>
<proteinExistence type="predicted"/>
<reference evidence="1 2" key="1">
    <citation type="journal article" date="2014" name="PLoS Genet.">
        <title>Phylogenetically driven sequencing of extremely halophilic archaea reveals strategies for static and dynamic osmo-response.</title>
        <authorList>
            <person name="Becker E.A."/>
            <person name="Seitzer P.M."/>
            <person name="Tritt A."/>
            <person name="Larsen D."/>
            <person name="Krusor M."/>
            <person name="Yao A.I."/>
            <person name="Wu D."/>
            <person name="Madern D."/>
            <person name="Eisen J.A."/>
            <person name="Darling A.E."/>
            <person name="Facciotti M.T."/>
        </authorList>
    </citation>
    <scope>NUCLEOTIDE SEQUENCE [LARGE SCALE GENOMIC DNA]</scope>
    <source>
        <strain evidence="1 2">JCM 10879</strain>
    </source>
</reference>
<dbReference type="GO" id="GO:0008237">
    <property type="term" value="F:metallopeptidase activity"/>
    <property type="evidence" value="ECO:0007669"/>
    <property type="project" value="InterPro"/>
</dbReference>
<accession>M0LSP4</accession>
<evidence type="ECO:0000313" key="1">
    <source>
        <dbReference type="EMBL" id="EMA35120.1"/>
    </source>
</evidence>
<dbReference type="eggNOG" id="arCOG04994">
    <property type="taxonomic scope" value="Archaea"/>
</dbReference>
<organism evidence="1 2">
    <name type="scientific">Halobiforma nitratireducens JCM 10879</name>
    <dbReference type="NCBI Taxonomy" id="1227454"/>
    <lineage>
        <taxon>Archaea</taxon>
        <taxon>Methanobacteriati</taxon>
        <taxon>Methanobacteriota</taxon>
        <taxon>Stenosarchaea group</taxon>
        <taxon>Halobacteria</taxon>
        <taxon>Halobacteriales</taxon>
        <taxon>Natrialbaceae</taxon>
        <taxon>Halobiforma</taxon>
    </lineage>
</organism>
<name>M0LSP4_9EURY</name>